<evidence type="ECO:0000259" key="8">
    <source>
        <dbReference type="PROSITE" id="PS50893"/>
    </source>
</evidence>
<reference evidence="10" key="1">
    <citation type="submission" date="2016-10" db="EMBL/GenBank/DDBJ databases">
        <authorList>
            <person name="Varghese N."/>
            <person name="Submissions S."/>
        </authorList>
    </citation>
    <scope>NUCLEOTIDE SEQUENCE [LARGE SCALE GENOMIC DNA]</scope>
    <source>
        <strain evidence="10">CGMCC 1.11022</strain>
    </source>
</reference>
<dbReference type="Gene3D" id="2.40.50.100">
    <property type="match status" value="1"/>
</dbReference>
<dbReference type="NCBIfam" id="TIGR01187">
    <property type="entry name" value="potA"/>
    <property type="match status" value="1"/>
</dbReference>
<evidence type="ECO:0000256" key="1">
    <source>
        <dbReference type="ARBA" id="ARBA00022448"/>
    </source>
</evidence>
<dbReference type="RefSeq" id="WP_091592293.1">
    <property type="nucleotide sequence ID" value="NZ_FNEE01000003.1"/>
</dbReference>
<protein>
    <recommendedName>
        <fullName evidence="7">Spermidine/putrescine import ATP-binding protein PotA</fullName>
        <ecNumber evidence="7">7.6.2.11</ecNumber>
    </recommendedName>
</protein>
<dbReference type="InterPro" id="IPR008995">
    <property type="entry name" value="Mo/tungstate-bd_C_term_dom"/>
</dbReference>
<evidence type="ECO:0000256" key="5">
    <source>
        <dbReference type="ARBA" id="ARBA00022967"/>
    </source>
</evidence>
<dbReference type="GO" id="GO:0015847">
    <property type="term" value="P:putrescine transport"/>
    <property type="evidence" value="ECO:0007669"/>
    <property type="project" value="UniProtKB-ARBA"/>
</dbReference>
<keyword evidence="5 7" id="KW-1278">Translocase</keyword>
<proteinExistence type="inferred from homology"/>
<dbReference type="PANTHER" id="PTHR42781:SF4">
    <property type="entry name" value="SPERMIDINE_PUTRESCINE IMPORT ATP-BINDING PROTEIN POTA"/>
    <property type="match status" value="1"/>
</dbReference>
<dbReference type="SUPFAM" id="SSF52540">
    <property type="entry name" value="P-loop containing nucleoside triphosphate hydrolases"/>
    <property type="match status" value="1"/>
</dbReference>
<dbReference type="EMBL" id="FNEE01000003">
    <property type="protein sequence ID" value="SDI93370.1"/>
    <property type="molecule type" value="Genomic_DNA"/>
</dbReference>
<keyword evidence="3 7" id="KW-0547">Nucleotide-binding</keyword>
<dbReference type="InterPro" id="IPR017871">
    <property type="entry name" value="ABC_transporter-like_CS"/>
</dbReference>
<dbReference type="GO" id="GO:0015417">
    <property type="term" value="F:ABC-type polyamine transporter activity"/>
    <property type="evidence" value="ECO:0007669"/>
    <property type="project" value="UniProtKB-EC"/>
</dbReference>
<organism evidence="9 10">
    <name type="scientific">Mesorhizobium muleiense</name>
    <dbReference type="NCBI Taxonomy" id="1004279"/>
    <lineage>
        <taxon>Bacteria</taxon>
        <taxon>Pseudomonadati</taxon>
        <taxon>Pseudomonadota</taxon>
        <taxon>Alphaproteobacteria</taxon>
        <taxon>Hyphomicrobiales</taxon>
        <taxon>Phyllobacteriaceae</taxon>
        <taxon>Mesorhizobium</taxon>
    </lineage>
</organism>
<comment type="catalytic activity">
    <reaction evidence="7">
        <text>ATP + H2O + polyamine-[polyamine-binding protein]Side 1 = ADP + phosphate + polyamineSide 2 + [polyamine-binding protein]Side 1.</text>
        <dbReference type="EC" id="7.6.2.11"/>
    </reaction>
</comment>
<dbReference type="SUPFAM" id="SSF50331">
    <property type="entry name" value="MOP-like"/>
    <property type="match status" value="1"/>
</dbReference>
<dbReference type="Proteomes" id="UP000198894">
    <property type="component" value="Unassembled WGS sequence"/>
</dbReference>
<dbReference type="GO" id="GO:0016887">
    <property type="term" value="F:ATP hydrolysis activity"/>
    <property type="evidence" value="ECO:0007669"/>
    <property type="project" value="InterPro"/>
</dbReference>
<dbReference type="InterPro" id="IPR013611">
    <property type="entry name" value="Transp-assoc_OB_typ2"/>
</dbReference>
<accession>A0A1G8PNF8</accession>
<dbReference type="Pfam" id="PF00005">
    <property type="entry name" value="ABC_tran"/>
    <property type="match status" value="1"/>
</dbReference>
<dbReference type="Gene3D" id="3.40.50.300">
    <property type="entry name" value="P-loop containing nucleotide triphosphate hydrolases"/>
    <property type="match status" value="1"/>
</dbReference>
<dbReference type="PANTHER" id="PTHR42781">
    <property type="entry name" value="SPERMIDINE/PUTRESCINE IMPORT ATP-BINDING PROTEIN POTA"/>
    <property type="match status" value="1"/>
</dbReference>
<gene>
    <name evidence="7" type="primary">potA</name>
    <name evidence="9" type="ORF">SAMN05428953_103325</name>
</gene>
<evidence type="ECO:0000313" key="10">
    <source>
        <dbReference type="Proteomes" id="UP000198894"/>
    </source>
</evidence>
<name>A0A1G8PNF8_9HYPH</name>
<dbReference type="Gene3D" id="2.40.50.140">
    <property type="entry name" value="Nucleic acid-binding proteins"/>
    <property type="match status" value="1"/>
</dbReference>
<evidence type="ECO:0000256" key="4">
    <source>
        <dbReference type="ARBA" id="ARBA00022840"/>
    </source>
</evidence>
<dbReference type="GO" id="GO:0043190">
    <property type="term" value="C:ATP-binding cassette (ABC) transporter complex"/>
    <property type="evidence" value="ECO:0007669"/>
    <property type="project" value="InterPro"/>
</dbReference>
<dbReference type="PROSITE" id="PS00211">
    <property type="entry name" value="ABC_TRANSPORTER_1"/>
    <property type="match status" value="1"/>
</dbReference>
<evidence type="ECO:0000256" key="7">
    <source>
        <dbReference type="RuleBase" id="RU364083"/>
    </source>
</evidence>
<dbReference type="InterPro" id="IPR003439">
    <property type="entry name" value="ABC_transporter-like_ATP-bd"/>
</dbReference>
<evidence type="ECO:0000256" key="3">
    <source>
        <dbReference type="ARBA" id="ARBA00022741"/>
    </source>
</evidence>
<comment type="function">
    <text evidence="7">Part of the ABC transporter complex PotABCD involved in spermidine/putrescine import. Responsible for energy coupling to the transport system.</text>
</comment>
<keyword evidence="6 7" id="KW-0472">Membrane</keyword>
<keyword evidence="10" id="KW-1185">Reference proteome</keyword>
<dbReference type="EC" id="7.6.2.11" evidence="7"/>
<dbReference type="InterPro" id="IPR012340">
    <property type="entry name" value="NA-bd_OB-fold"/>
</dbReference>
<keyword evidence="2 7" id="KW-1003">Cell membrane</keyword>
<sequence>MSEPRTLLAIDKVSKNFGRVTAVDGISLDIRENEFFALLGPSGCGKTTLLRMLAGFEMPNEGRILLDGRDIAKTPPNRRPVNLMFQSYALFPHMSVRANVSYGLEMERLPANEIRSRVDAILATTELVAFADRKPEQLSGGQKQRVALARALVKRPRLLLLDEPLGALDKKLRGAMQLELKRLQHEVGITFVIVTHDQEESLVMADRMAVLRDGKLLQCDTPHAVYEHPADRFVADFIGVMNFVPGKAANDGVLAANGARISGMVPEILSPGAAAVASVRPERIRLFPPPETANRVAGIVEALAYHGLDLQLHVRTALSQKPFLVRVTADAADRRPVASGDAVELGWDAADVRIFAD</sequence>
<keyword evidence="4 7" id="KW-0067">ATP-binding</keyword>
<dbReference type="PROSITE" id="PS50893">
    <property type="entry name" value="ABC_TRANSPORTER_2"/>
    <property type="match status" value="1"/>
</dbReference>
<dbReference type="AlphaFoldDB" id="A0A1G8PNF8"/>
<comment type="similarity">
    <text evidence="7">Belongs to the ABC transporter superfamily. Spermidine/putrescine importer (TC 3.A.1.11.1) family.</text>
</comment>
<dbReference type="InterPro" id="IPR003593">
    <property type="entry name" value="AAA+_ATPase"/>
</dbReference>
<dbReference type="SMART" id="SM00382">
    <property type="entry name" value="AAA"/>
    <property type="match status" value="1"/>
</dbReference>
<dbReference type="InterPro" id="IPR027417">
    <property type="entry name" value="P-loop_NTPase"/>
</dbReference>
<dbReference type="InterPro" id="IPR050093">
    <property type="entry name" value="ABC_SmlMolc_Importer"/>
</dbReference>
<feature type="domain" description="ABC transporter" evidence="8">
    <location>
        <begin position="8"/>
        <end position="238"/>
    </location>
</feature>
<dbReference type="FunFam" id="3.40.50.300:FF:000133">
    <property type="entry name" value="Spermidine/putrescine import ATP-binding protein PotA"/>
    <property type="match status" value="1"/>
</dbReference>
<keyword evidence="1 7" id="KW-0813">Transport</keyword>
<evidence type="ECO:0000256" key="2">
    <source>
        <dbReference type="ARBA" id="ARBA00022475"/>
    </source>
</evidence>
<dbReference type="InterPro" id="IPR005893">
    <property type="entry name" value="PotA-like"/>
</dbReference>
<evidence type="ECO:0000256" key="6">
    <source>
        <dbReference type="ARBA" id="ARBA00023136"/>
    </source>
</evidence>
<evidence type="ECO:0000313" key="9">
    <source>
        <dbReference type="EMBL" id="SDI93370.1"/>
    </source>
</evidence>
<dbReference type="GO" id="GO:0005524">
    <property type="term" value="F:ATP binding"/>
    <property type="evidence" value="ECO:0007669"/>
    <property type="project" value="UniProtKB-KW"/>
</dbReference>
<comment type="subunit">
    <text evidence="7">The complex is composed of two ATP-binding proteins (PotA), two transmembrane proteins (PotB and PotC) and a solute-binding protein (PotD).</text>
</comment>
<dbReference type="Pfam" id="PF08402">
    <property type="entry name" value="TOBE_2"/>
    <property type="match status" value="1"/>
</dbReference>